<dbReference type="Gene3D" id="3.90.640.10">
    <property type="entry name" value="Actin, Chain A, domain 4"/>
    <property type="match status" value="1"/>
</dbReference>
<dbReference type="EMBL" id="JALJOV010000591">
    <property type="protein sequence ID" value="KAK9862546.1"/>
    <property type="molecule type" value="Genomic_DNA"/>
</dbReference>
<dbReference type="Proteomes" id="UP001485043">
    <property type="component" value="Unassembled WGS sequence"/>
</dbReference>
<organism evidence="6 7">
    <name type="scientific">Apatococcus fuscideae</name>
    <dbReference type="NCBI Taxonomy" id="2026836"/>
    <lineage>
        <taxon>Eukaryota</taxon>
        <taxon>Viridiplantae</taxon>
        <taxon>Chlorophyta</taxon>
        <taxon>core chlorophytes</taxon>
        <taxon>Trebouxiophyceae</taxon>
        <taxon>Chlorellales</taxon>
        <taxon>Chlorellaceae</taxon>
        <taxon>Apatococcus</taxon>
    </lineage>
</organism>
<dbReference type="InterPro" id="IPR043129">
    <property type="entry name" value="ATPase_NBD"/>
</dbReference>
<comment type="caution">
    <text evidence="6">The sequence shown here is derived from an EMBL/GenBank/DDBJ whole genome shotgun (WGS) entry which is preliminary data.</text>
</comment>
<keyword evidence="2 4" id="KW-0547">Nucleotide-binding</keyword>
<dbReference type="FunFam" id="3.30.420.40:FF:000028">
    <property type="entry name" value="heat shock 70 kDa protein-like"/>
    <property type="match status" value="1"/>
</dbReference>
<evidence type="ECO:0000256" key="4">
    <source>
        <dbReference type="RuleBase" id="RU003322"/>
    </source>
</evidence>
<evidence type="ECO:0000256" key="5">
    <source>
        <dbReference type="SAM" id="MobiDB-lite"/>
    </source>
</evidence>
<evidence type="ECO:0000256" key="2">
    <source>
        <dbReference type="ARBA" id="ARBA00022741"/>
    </source>
</evidence>
<dbReference type="Pfam" id="PF00012">
    <property type="entry name" value="HSP70"/>
    <property type="match status" value="1"/>
</dbReference>
<dbReference type="SUPFAM" id="SSF53067">
    <property type="entry name" value="Actin-like ATPase domain"/>
    <property type="match status" value="2"/>
</dbReference>
<evidence type="ECO:0000256" key="1">
    <source>
        <dbReference type="ARBA" id="ARBA00007381"/>
    </source>
</evidence>
<reference evidence="6 7" key="1">
    <citation type="journal article" date="2024" name="Nat. Commun.">
        <title>Phylogenomics reveals the evolutionary origins of lichenization in chlorophyte algae.</title>
        <authorList>
            <person name="Puginier C."/>
            <person name="Libourel C."/>
            <person name="Otte J."/>
            <person name="Skaloud P."/>
            <person name="Haon M."/>
            <person name="Grisel S."/>
            <person name="Petersen M."/>
            <person name="Berrin J.G."/>
            <person name="Delaux P.M."/>
            <person name="Dal Grande F."/>
            <person name="Keller J."/>
        </authorList>
    </citation>
    <scope>NUCLEOTIDE SEQUENCE [LARGE SCALE GENOMIC DNA]</scope>
    <source>
        <strain evidence="6 7">SAG 2523</strain>
    </source>
</reference>
<keyword evidence="7" id="KW-1185">Reference proteome</keyword>
<dbReference type="PROSITE" id="PS00329">
    <property type="entry name" value="HSP70_2"/>
    <property type="match status" value="1"/>
</dbReference>
<proteinExistence type="inferred from homology"/>
<protein>
    <submittedName>
        <fullName evidence="6">Uncharacterized protein</fullName>
    </submittedName>
</protein>
<evidence type="ECO:0000313" key="6">
    <source>
        <dbReference type="EMBL" id="KAK9862546.1"/>
    </source>
</evidence>
<name>A0AAW1T1B5_9CHLO</name>
<dbReference type="PANTHER" id="PTHR19375">
    <property type="entry name" value="HEAT SHOCK PROTEIN 70KDA"/>
    <property type="match status" value="1"/>
</dbReference>
<evidence type="ECO:0000313" key="7">
    <source>
        <dbReference type="Proteomes" id="UP001485043"/>
    </source>
</evidence>
<dbReference type="GO" id="GO:0005524">
    <property type="term" value="F:ATP binding"/>
    <property type="evidence" value="ECO:0007669"/>
    <property type="project" value="UniProtKB-KW"/>
</dbReference>
<dbReference type="Gene3D" id="3.30.420.40">
    <property type="match status" value="2"/>
</dbReference>
<sequence length="538" mass="58613">MQTSVQRGILLPCSRSPTTLFKRRALRRKSVLGIDLGTSTSCVSVIEQGKPKLLQLFRDSTNFLSTVTYSQSSKPSFGNDSYHDEEASSFSSFKRLIGREFEDAHQDAKGLGYTPREGRDGALELYCPALDTWLTPTDVAADLLRSVVASARQQLDTVTGAVIGVPARFDDGQCQATLEAAHAAGLDAVHLLREPIAAALACNLQHEESGAILVFDLGGGTFDLSLLESFEGVLEVLATSGNTHLGGIDFDADIAKWVLQQQGYQEADISAQQWRMLLTESESAKRRAMTNGHADFQLAGFNGHGGAVRLSSEQLEVLMRPTLQRMWPSLQELGEDACLEWHRAPWDVALPSHHPSPTSSEVTDEQSMMLPSEGASDTRSTHQEQLMYTPEPRLIDHTIFNQAMPDMDNSSMIARLKQFDTSTGMLGLAMVVDCGCSDCYLGDIPFIKEIWAMSQSDFCSPELRTPVTPSPSTFAASYRKVSPAGRHLLLSTMATRAASDSPLSSWQGTTLLKTTGEVVRAPDLVQGATVLALLRHFG</sequence>
<dbReference type="InterPro" id="IPR013126">
    <property type="entry name" value="Hsp_70_fam"/>
</dbReference>
<accession>A0AAW1T1B5</accession>
<keyword evidence="3 4" id="KW-0067">ATP-binding</keyword>
<gene>
    <name evidence="6" type="ORF">WJX84_002713</name>
</gene>
<dbReference type="InterPro" id="IPR018181">
    <property type="entry name" value="Heat_shock_70_CS"/>
</dbReference>
<dbReference type="AlphaFoldDB" id="A0AAW1T1B5"/>
<evidence type="ECO:0000256" key="3">
    <source>
        <dbReference type="ARBA" id="ARBA00022840"/>
    </source>
</evidence>
<dbReference type="PROSITE" id="PS00297">
    <property type="entry name" value="HSP70_1"/>
    <property type="match status" value="1"/>
</dbReference>
<dbReference type="PRINTS" id="PR00301">
    <property type="entry name" value="HEATSHOCK70"/>
</dbReference>
<feature type="region of interest" description="Disordered" evidence="5">
    <location>
        <begin position="351"/>
        <end position="380"/>
    </location>
</feature>
<dbReference type="GO" id="GO:0140662">
    <property type="term" value="F:ATP-dependent protein folding chaperone"/>
    <property type="evidence" value="ECO:0007669"/>
    <property type="project" value="InterPro"/>
</dbReference>
<comment type="similarity">
    <text evidence="1 4">Belongs to the heat shock protein 70 family.</text>
</comment>